<dbReference type="RefSeq" id="WP_268058091.1">
    <property type="nucleotide sequence ID" value="NZ_JAPOHA010000006.1"/>
</dbReference>
<sequence length="322" mass="36386">MDIRISFGFGNNEKSIAQREFKGKSLLKELDDYVVLDLETTGLDPDYDDIIEMAAIKVENKNIVDQFQSLVNPGYEIDDFITDLTGITNEMLKDAPGVKNVLPQFLSFIGDSVIVAHNANFDINFLYDACGCLKPSMYFKNDFVDTMRLSRRLFVKERHHRLSDLAERFGIKGSVEHRALSDVIKTNQCYDYMKRYAKNSGILFESLYPLHKTGVRASDITATTSEFDETNAIFGKIFVFTGALQRMVRKDAMQLVVNMGGKCGDGVTKDTNYLVLGNNDYCSSIKDGKSSKQKKAEKYKASGRDIEIISENVFYEMLSENS</sequence>
<evidence type="ECO:0000259" key="1">
    <source>
        <dbReference type="PROSITE" id="PS50172"/>
    </source>
</evidence>
<dbReference type="CDD" id="cd17748">
    <property type="entry name" value="BRCT_DNA_ligase_like"/>
    <property type="match status" value="1"/>
</dbReference>
<feature type="domain" description="BRCT" evidence="1">
    <location>
        <begin position="228"/>
        <end position="322"/>
    </location>
</feature>
<dbReference type="InterPro" id="IPR006054">
    <property type="entry name" value="DnaQ"/>
</dbReference>
<accession>A0ABT4BVT3</accession>
<dbReference type="NCBIfam" id="TIGR00573">
    <property type="entry name" value="dnaq"/>
    <property type="match status" value="1"/>
</dbReference>
<dbReference type="PANTHER" id="PTHR30231">
    <property type="entry name" value="DNA POLYMERASE III SUBUNIT EPSILON"/>
    <property type="match status" value="1"/>
</dbReference>
<keyword evidence="3" id="KW-1185">Reference proteome</keyword>
<dbReference type="Gene3D" id="3.40.50.10190">
    <property type="entry name" value="BRCT domain"/>
    <property type="match status" value="1"/>
</dbReference>
<dbReference type="Pfam" id="PF00929">
    <property type="entry name" value="RNase_T"/>
    <property type="match status" value="1"/>
</dbReference>
<evidence type="ECO:0000313" key="2">
    <source>
        <dbReference type="EMBL" id="MCY1714043.1"/>
    </source>
</evidence>
<organism evidence="2 3">
    <name type="scientific">Caproiciproducens galactitolivorans</name>
    <dbReference type="NCBI Taxonomy" id="642589"/>
    <lineage>
        <taxon>Bacteria</taxon>
        <taxon>Bacillati</taxon>
        <taxon>Bacillota</taxon>
        <taxon>Clostridia</taxon>
        <taxon>Eubacteriales</taxon>
        <taxon>Acutalibacteraceae</taxon>
        <taxon>Caproiciproducens</taxon>
    </lineage>
</organism>
<keyword evidence="2" id="KW-0269">Exonuclease</keyword>
<dbReference type="Pfam" id="PF00533">
    <property type="entry name" value="BRCT"/>
    <property type="match status" value="1"/>
</dbReference>
<keyword evidence="2" id="KW-0540">Nuclease</keyword>
<keyword evidence="2" id="KW-0378">Hydrolase</keyword>
<dbReference type="InterPro" id="IPR013520">
    <property type="entry name" value="Ribonucl_H"/>
</dbReference>
<dbReference type="SMART" id="SM00292">
    <property type="entry name" value="BRCT"/>
    <property type="match status" value="1"/>
</dbReference>
<comment type="caution">
    <text evidence="2">The sequence shown here is derived from an EMBL/GenBank/DDBJ whole genome shotgun (WGS) entry which is preliminary data.</text>
</comment>
<reference evidence="2 3" key="1">
    <citation type="submission" date="2022-11" db="EMBL/GenBank/DDBJ databases">
        <authorList>
            <person name="Caiyu Z."/>
        </authorList>
    </citation>
    <scope>NUCLEOTIDE SEQUENCE [LARGE SCALE GENOMIC DNA]</scope>
    <source>
        <strain evidence="2 3">YR-4</strain>
    </source>
</reference>
<dbReference type="EMBL" id="JAPOHA010000006">
    <property type="protein sequence ID" value="MCY1714043.1"/>
    <property type="molecule type" value="Genomic_DNA"/>
</dbReference>
<gene>
    <name evidence="2" type="ORF">OUY18_07240</name>
</gene>
<dbReference type="SUPFAM" id="SSF53098">
    <property type="entry name" value="Ribonuclease H-like"/>
    <property type="match status" value="1"/>
</dbReference>
<dbReference type="InterPro" id="IPR036420">
    <property type="entry name" value="BRCT_dom_sf"/>
</dbReference>
<dbReference type="InterPro" id="IPR036397">
    <property type="entry name" value="RNaseH_sf"/>
</dbReference>
<dbReference type="PANTHER" id="PTHR30231:SF41">
    <property type="entry name" value="DNA POLYMERASE III SUBUNIT EPSILON"/>
    <property type="match status" value="1"/>
</dbReference>
<dbReference type="SUPFAM" id="SSF52113">
    <property type="entry name" value="BRCT domain"/>
    <property type="match status" value="1"/>
</dbReference>
<dbReference type="Proteomes" id="UP001082703">
    <property type="component" value="Unassembled WGS sequence"/>
</dbReference>
<evidence type="ECO:0000313" key="3">
    <source>
        <dbReference type="Proteomes" id="UP001082703"/>
    </source>
</evidence>
<dbReference type="CDD" id="cd06127">
    <property type="entry name" value="DEDDh"/>
    <property type="match status" value="1"/>
</dbReference>
<name>A0ABT4BVT3_9FIRM</name>
<dbReference type="InterPro" id="IPR012337">
    <property type="entry name" value="RNaseH-like_sf"/>
</dbReference>
<proteinExistence type="predicted"/>
<protein>
    <submittedName>
        <fullName evidence="2">Exonuclease domain-containing protein</fullName>
    </submittedName>
</protein>
<dbReference type="GO" id="GO:0004527">
    <property type="term" value="F:exonuclease activity"/>
    <property type="evidence" value="ECO:0007669"/>
    <property type="project" value="UniProtKB-KW"/>
</dbReference>
<dbReference type="PROSITE" id="PS50172">
    <property type="entry name" value="BRCT"/>
    <property type="match status" value="1"/>
</dbReference>
<dbReference type="InterPro" id="IPR001357">
    <property type="entry name" value="BRCT_dom"/>
</dbReference>
<dbReference type="Gene3D" id="3.30.420.10">
    <property type="entry name" value="Ribonuclease H-like superfamily/Ribonuclease H"/>
    <property type="match status" value="1"/>
</dbReference>
<dbReference type="SMART" id="SM00479">
    <property type="entry name" value="EXOIII"/>
    <property type="match status" value="1"/>
</dbReference>